<dbReference type="AlphaFoldDB" id="A0A915JND0"/>
<organism evidence="2 3">
    <name type="scientific">Romanomermis culicivorax</name>
    <name type="common">Nematode worm</name>
    <dbReference type="NCBI Taxonomy" id="13658"/>
    <lineage>
        <taxon>Eukaryota</taxon>
        <taxon>Metazoa</taxon>
        <taxon>Ecdysozoa</taxon>
        <taxon>Nematoda</taxon>
        <taxon>Enoplea</taxon>
        <taxon>Dorylaimia</taxon>
        <taxon>Mermithida</taxon>
        <taxon>Mermithoidea</taxon>
        <taxon>Mermithidae</taxon>
        <taxon>Romanomermis</taxon>
    </lineage>
</organism>
<evidence type="ECO:0000256" key="1">
    <source>
        <dbReference type="SAM" id="MobiDB-lite"/>
    </source>
</evidence>
<feature type="region of interest" description="Disordered" evidence="1">
    <location>
        <begin position="11"/>
        <end position="43"/>
    </location>
</feature>
<proteinExistence type="predicted"/>
<dbReference type="WBParaSite" id="nRc.2.0.1.t27749-RA">
    <property type="protein sequence ID" value="nRc.2.0.1.t27749-RA"/>
    <property type="gene ID" value="nRc.2.0.1.g27749"/>
</dbReference>
<protein>
    <submittedName>
        <fullName evidence="3">Uncharacterized protein</fullName>
    </submittedName>
</protein>
<reference evidence="3" key="1">
    <citation type="submission" date="2022-11" db="UniProtKB">
        <authorList>
            <consortium name="WormBaseParasite"/>
        </authorList>
    </citation>
    <scope>IDENTIFICATION</scope>
</reference>
<sequence length="54" mass="5781">MVKLPAHIAKLTAKQQSPAPRNPTPAISPGPTHWQLPAGSTSTDVLLPWTLQTQ</sequence>
<name>A0A915JND0_ROMCU</name>
<dbReference type="Proteomes" id="UP000887565">
    <property type="component" value="Unplaced"/>
</dbReference>
<accession>A0A915JND0</accession>
<evidence type="ECO:0000313" key="3">
    <source>
        <dbReference type="WBParaSite" id="nRc.2.0.1.t27749-RA"/>
    </source>
</evidence>
<keyword evidence="2" id="KW-1185">Reference proteome</keyword>
<evidence type="ECO:0000313" key="2">
    <source>
        <dbReference type="Proteomes" id="UP000887565"/>
    </source>
</evidence>